<feature type="domain" description="HipA-like kinase" evidence="1">
    <location>
        <begin position="8"/>
        <end position="230"/>
    </location>
</feature>
<dbReference type="OrthoDB" id="2939938at2"/>
<proteinExistence type="predicted"/>
<accession>A0A2N0Z4C5</accession>
<evidence type="ECO:0000313" key="3">
    <source>
        <dbReference type="Proteomes" id="UP000233375"/>
    </source>
</evidence>
<sequence length="249" mass="28781">MIKPSCFKKKLEGKSQSLLLTCSDGNDYVVKDMLPGFEKSLANEWIGYCIGRFLGLPIPFAQIIETPSDFFKDQPTIEMPHSPHQFASLYVPLCQNGHEVGKLKEISNASCLAGIIVFDYWLYNRDRTRKNILFQEDGSAHSVIIIDHAEIFNSYNWHKDDLKKLPTGMIKSATHQFIHSFVPDKKMYDEFLENIQSMPIHLLQEIVDVIPEEWNVSAEEKEEIVKALIKRRKKLPQIIKRFLKNSDLQ</sequence>
<dbReference type="InterPro" id="IPR011009">
    <property type="entry name" value="Kinase-like_dom_sf"/>
</dbReference>
<organism evidence="2 3">
    <name type="scientific">Niallia nealsonii</name>
    <dbReference type="NCBI Taxonomy" id="115979"/>
    <lineage>
        <taxon>Bacteria</taxon>
        <taxon>Bacillati</taxon>
        <taxon>Bacillota</taxon>
        <taxon>Bacilli</taxon>
        <taxon>Bacillales</taxon>
        <taxon>Bacillaceae</taxon>
        <taxon>Niallia</taxon>
    </lineage>
</organism>
<protein>
    <recommendedName>
        <fullName evidence="1">HipA-like kinase domain-containing protein</fullName>
    </recommendedName>
</protein>
<evidence type="ECO:0000259" key="1">
    <source>
        <dbReference type="Pfam" id="PF20613"/>
    </source>
</evidence>
<comment type="caution">
    <text evidence="2">The sequence shown here is derived from an EMBL/GenBank/DDBJ whole genome shotgun (WGS) entry which is preliminary data.</text>
</comment>
<dbReference type="InterPro" id="IPR046748">
    <property type="entry name" value="HipA_2"/>
</dbReference>
<dbReference type="RefSeq" id="WP_101176468.1">
    <property type="nucleotide sequence ID" value="NZ_PISE01000014.1"/>
</dbReference>
<dbReference type="SUPFAM" id="SSF56112">
    <property type="entry name" value="Protein kinase-like (PK-like)"/>
    <property type="match status" value="1"/>
</dbReference>
<gene>
    <name evidence="2" type="ORF">CWS01_06925</name>
</gene>
<name>A0A2N0Z4C5_9BACI</name>
<dbReference type="Proteomes" id="UP000233375">
    <property type="component" value="Unassembled WGS sequence"/>
</dbReference>
<dbReference type="AlphaFoldDB" id="A0A2N0Z4C5"/>
<dbReference type="EMBL" id="PISE01000014">
    <property type="protein sequence ID" value="PKG24344.1"/>
    <property type="molecule type" value="Genomic_DNA"/>
</dbReference>
<keyword evidence="3" id="KW-1185">Reference proteome</keyword>
<reference evidence="2 3" key="1">
    <citation type="journal article" date="2003" name="Int. J. Syst. Evol. Microbiol.">
        <title>Bacillus nealsonii sp. nov., isolated from a spacecraft-assembly facility, whose spores are gamma-radiation resistant.</title>
        <authorList>
            <person name="Venkateswaran K."/>
            <person name="Kempf M."/>
            <person name="Chen F."/>
            <person name="Satomi M."/>
            <person name="Nicholson W."/>
            <person name="Kern R."/>
        </authorList>
    </citation>
    <scope>NUCLEOTIDE SEQUENCE [LARGE SCALE GENOMIC DNA]</scope>
    <source>
        <strain evidence="2 3">FO-92</strain>
    </source>
</reference>
<evidence type="ECO:0000313" key="2">
    <source>
        <dbReference type="EMBL" id="PKG24344.1"/>
    </source>
</evidence>
<dbReference type="Pfam" id="PF20613">
    <property type="entry name" value="HipA_2"/>
    <property type="match status" value="1"/>
</dbReference>